<evidence type="ECO:0000256" key="4">
    <source>
        <dbReference type="ARBA" id="ARBA00022692"/>
    </source>
</evidence>
<evidence type="ECO:0000256" key="1">
    <source>
        <dbReference type="ARBA" id="ARBA00004651"/>
    </source>
</evidence>
<comment type="similarity">
    <text evidence="10">In the C-terminal section; belongs to the SecD/SecF family. SecF subfamily.</text>
</comment>
<dbReference type="PANTHER" id="PTHR30081:SF8">
    <property type="entry name" value="PROTEIN TRANSLOCASE SUBUNIT SECF"/>
    <property type="match status" value="1"/>
</dbReference>
<evidence type="ECO:0000256" key="3">
    <source>
        <dbReference type="ARBA" id="ARBA00022475"/>
    </source>
</evidence>
<evidence type="ECO:0000256" key="2">
    <source>
        <dbReference type="ARBA" id="ARBA00022448"/>
    </source>
</evidence>
<comment type="subcellular location">
    <subcellularLocation>
        <location evidence="1 12">Cell membrane</location>
        <topology evidence="1 12">Multi-pass membrane protein</topology>
    </subcellularLocation>
</comment>
<sequence>MRFHFEFVRHWKTWFIVSGLLIVLALGAFFIRGLNYGIDFTGGTQMNLKFVHPVTTTAIKKVLDQDHLYGSTVVFLGQGRRNVQITTPTISEHERTTLLTQFGKQVGKFQEISTNRVSSIIGQQTERTALIAVVLAVVAIIIYITIRFEWRFALSGIIAMVHDVIITVGLIALIHIQITEYFIMAVLTIFGYSITDKIIVFDRIRENLAKKKKQETLEDLVDKSLNQVLVRSINTSTTVVIALLALLIFAGSSIRDFALTMLFGVIFGTYSSIFIASPIWLLWRNRDLKNKKKKVVSA</sequence>
<name>A0A1W1WI89_SULTA</name>
<dbReference type="STRING" id="28034.BFX07_12220"/>
<dbReference type="InterPro" id="IPR022646">
    <property type="entry name" value="SecD/SecF_CS"/>
</dbReference>
<proteinExistence type="inferred from homology"/>
<keyword evidence="6 12" id="KW-1133">Transmembrane helix</keyword>
<comment type="similarity">
    <text evidence="11">In the N-terminal section; belongs to the SecD/SecF family. SecD subfamily.</text>
</comment>
<dbReference type="RefSeq" id="WP_020373786.1">
    <property type="nucleotide sequence ID" value="NZ_FWWY01000001.1"/>
</dbReference>
<dbReference type="Pfam" id="PF07549">
    <property type="entry name" value="Sec_GG"/>
    <property type="match status" value="1"/>
</dbReference>
<dbReference type="Pfam" id="PF02355">
    <property type="entry name" value="SecD_SecF_C"/>
    <property type="match status" value="1"/>
</dbReference>
<dbReference type="InterPro" id="IPR048634">
    <property type="entry name" value="SecD_SecF_C"/>
</dbReference>
<dbReference type="SUPFAM" id="SSF82866">
    <property type="entry name" value="Multidrug efflux transporter AcrB transmembrane domain"/>
    <property type="match status" value="1"/>
</dbReference>
<feature type="transmembrane region" description="Helical" evidence="12">
    <location>
        <begin position="257"/>
        <end position="283"/>
    </location>
</feature>
<dbReference type="InterPro" id="IPR022645">
    <property type="entry name" value="SecD/SecF_bac"/>
</dbReference>
<dbReference type="FunFam" id="1.20.1640.10:FF:000024">
    <property type="entry name" value="Multifunctional fusion protein"/>
    <property type="match status" value="1"/>
</dbReference>
<evidence type="ECO:0000256" key="5">
    <source>
        <dbReference type="ARBA" id="ARBA00022927"/>
    </source>
</evidence>
<gene>
    <name evidence="12" type="primary">secF</name>
    <name evidence="14" type="ORF">SAMN00768000_2597</name>
</gene>
<dbReference type="PRINTS" id="PR01755">
    <property type="entry name" value="SECFTRNLCASE"/>
</dbReference>
<dbReference type="InterPro" id="IPR055344">
    <property type="entry name" value="SecD_SecF_C_bact"/>
</dbReference>
<dbReference type="OrthoDB" id="9805019at2"/>
<feature type="transmembrane region" description="Helical" evidence="12">
    <location>
        <begin position="153"/>
        <end position="175"/>
    </location>
</feature>
<comment type="subunit">
    <text evidence="12">Forms a complex with SecD. Part of the essential Sec protein translocation apparatus which comprises SecA, SecYEG and auxiliary proteins SecDF. Other proteins may also be involved.</text>
</comment>
<organism evidence="14 15">
    <name type="scientific">Sulfobacillus thermosulfidooxidans (strain DSM 9293 / VKM B-1269 / AT-1)</name>
    <dbReference type="NCBI Taxonomy" id="929705"/>
    <lineage>
        <taxon>Bacteria</taxon>
        <taxon>Bacillati</taxon>
        <taxon>Bacillota</taxon>
        <taxon>Clostridia</taxon>
        <taxon>Eubacteriales</taxon>
        <taxon>Clostridiales Family XVII. Incertae Sedis</taxon>
        <taxon>Sulfobacillus</taxon>
    </lineage>
</organism>
<comment type="similarity">
    <text evidence="12">Belongs to the SecD/SecF family. SecF subfamily.</text>
</comment>
<evidence type="ECO:0000256" key="7">
    <source>
        <dbReference type="ARBA" id="ARBA00023010"/>
    </source>
</evidence>
<dbReference type="HAMAP" id="MF_01464_B">
    <property type="entry name" value="SecF_B"/>
    <property type="match status" value="1"/>
</dbReference>
<dbReference type="AlphaFoldDB" id="A0A1W1WI89"/>
<reference evidence="15" key="1">
    <citation type="submission" date="2017-04" db="EMBL/GenBank/DDBJ databases">
        <authorList>
            <person name="Varghese N."/>
            <person name="Submissions S."/>
        </authorList>
    </citation>
    <scope>NUCLEOTIDE SEQUENCE [LARGE SCALE GENOMIC DNA]</scope>
    <source>
        <strain evidence="15">DSM 9293</strain>
    </source>
</reference>
<keyword evidence="3 12" id="KW-1003">Cell membrane</keyword>
<dbReference type="NCBIfam" id="TIGR00916">
    <property type="entry name" value="2A0604s01"/>
    <property type="match status" value="1"/>
</dbReference>
<dbReference type="GO" id="GO:0065002">
    <property type="term" value="P:intracellular protein transmembrane transport"/>
    <property type="evidence" value="ECO:0007669"/>
    <property type="project" value="UniProtKB-UniRule"/>
</dbReference>
<keyword evidence="5 12" id="KW-0653">Protein transport</keyword>
<feature type="transmembrane region" description="Helical" evidence="12">
    <location>
        <begin position="181"/>
        <end position="201"/>
    </location>
</feature>
<dbReference type="PANTHER" id="PTHR30081">
    <property type="entry name" value="PROTEIN-EXPORT MEMBRANE PROTEIN SEC"/>
    <property type="match status" value="1"/>
</dbReference>
<keyword evidence="8 12" id="KW-0472">Membrane</keyword>
<protein>
    <recommendedName>
        <fullName evidence="12">Protein-export membrane protein SecF</fullName>
    </recommendedName>
</protein>
<evidence type="ECO:0000313" key="14">
    <source>
        <dbReference type="EMBL" id="SMC06034.1"/>
    </source>
</evidence>
<dbReference type="EMBL" id="FWWY01000001">
    <property type="protein sequence ID" value="SMC06034.1"/>
    <property type="molecule type" value="Genomic_DNA"/>
</dbReference>
<dbReference type="InterPro" id="IPR005665">
    <property type="entry name" value="SecF_bac"/>
</dbReference>
<comment type="function">
    <text evidence="9 12">Part of the Sec protein translocase complex. Interacts with the SecYEG preprotein conducting channel. SecDF uses the proton motive force (PMF) to complete protein translocation after the ATP-dependent function of SecA.</text>
</comment>
<dbReference type="GO" id="GO:0043952">
    <property type="term" value="P:protein transport by the Sec complex"/>
    <property type="evidence" value="ECO:0007669"/>
    <property type="project" value="UniProtKB-UniRule"/>
</dbReference>
<evidence type="ECO:0000256" key="6">
    <source>
        <dbReference type="ARBA" id="ARBA00022989"/>
    </source>
</evidence>
<dbReference type="GO" id="GO:0006605">
    <property type="term" value="P:protein targeting"/>
    <property type="evidence" value="ECO:0007669"/>
    <property type="project" value="UniProtKB-UniRule"/>
</dbReference>
<dbReference type="NCBIfam" id="TIGR00966">
    <property type="entry name" value="transloc_SecF"/>
    <property type="match status" value="1"/>
</dbReference>
<evidence type="ECO:0000256" key="11">
    <source>
        <dbReference type="ARBA" id="ARBA00061053"/>
    </source>
</evidence>
<evidence type="ECO:0000256" key="9">
    <source>
        <dbReference type="ARBA" id="ARBA00059018"/>
    </source>
</evidence>
<feature type="transmembrane region" description="Helical" evidence="12">
    <location>
        <begin position="12"/>
        <end position="31"/>
    </location>
</feature>
<keyword evidence="4 12" id="KW-0812">Transmembrane</keyword>
<keyword evidence="15" id="KW-1185">Reference proteome</keyword>
<evidence type="ECO:0000313" key="15">
    <source>
        <dbReference type="Proteomes" id="UP000192660"/>
    </source>
</evidence>
<dbReference type="Proteomes" id="UP000192660">
    <property type="component" value="Unassembled WGS sequence"/>
</dbReference>
<evidence type="ECO:0000256" key="10">
    <source>
        <dbReference type="ARBA" id="ARBA00060856"/>
    </source>
</evidence>
<dbReference type="GO" id="GO:0005886">
    <property type="term" value="C:plasma membrane"/>
    <property type="evidence" value="ECO:0007669"/>
    <property type="project" value="UniProtKB-SubCell"/>
</dbReference>
<accession>A0A1W1WI89</accession>
<feature type="transmembrane region" description="Helical" evidence="12">
    <location>
        <begin position="233"/>
        <end position="251"/>
    </location>
</feature>
<dbReference type="InterPro" id="IPR022813">
    <property type="entry name" value="SecD/SecF_arch_bac"/>
</dbReference>
<keyword evidence="7 12" id="KW-0811">Translocation</keyword>
<dbReference type="Gene3D" id="1.20.1640.10">
    <property type="entry name" value="Multidrug efflux transporter AcrB transmembrane domain"/>
    <property type="match status" value="1"/>
</dbReference>
<evidence type="ECO:0000259" key="13">
    <source>
        <dbReference type="Pfam" id="PF02355"/>
    </source>
</evidence>
<dbReference type="GO" id="GO:0015450">
    <property type="term" value="F:protein-transporting ATPase activity"/>
    <property type="evidence" value="ECO:0007669"/>
    <property type="project" value="InterPro"/>
</dbReference>
<feature type="domain" description="Protein export membrane protein SecD/SecF C-terminal" evidence="13">
    <location>
        <begin position="104"/>
        <end position="285"/>
    </location>
</feature>
<keyword evidence="2 12" id="KW-0813">Transport</keyword>
<evidence type="ECO:0000256" key="12">
    <source>
        <dbReference type="HAMAP-Rule" id="MF_01464"/>
    </source>
</evidence>
<evidence type="ECO:0000256" key="8">
    <source>
        <dbReference type="ARBA" id="ARBA00023136"/>
    </source>
</evidence>
<feature type="transmembrane region" description="Helical" evidence="12">
    <location>
        <begin position="128"/>
        <end position="146"/>
    </location>
</feature>